<dbReference type="STRING" id="466.Lmac_0749"/>
<dbReference type="RefSeq" id="WP_058451567.1">
    <property type="nucleotide sequence ID" value="NZ_CAAAIB010000005.1"/>
</dbReference>
<dbReference type="Proteomes" id="UP000054908">
    <property type="component" value="Unassembled WGS sequence"/>
</dbReference>
<dbReference type="SUPFAM" id="SSF51197">
    <property type="entry name" value="Clavaminate synthase-like"/>
    <property type="match status" value="1"/>
</dbReference>
<dbReference type="AlphaFoldDB" id="A0A0W0WBT6"/>
<proteinExistence type="predicted"/>
<dbReference type="InterPro" id="IPR027443">
    <property type="entry name" value="IPNS-like_sf"/>
</dbReference>
<protein>
    <submittedName>
        <fullName evidence="1">Uncharacterized protein</fullName>
    </submittedName>
</protein>
<keyword evidence="2" id="KW-1185">Reference proteome</keyword>
<reference evidence="1 2" key="1">
    <citation type="submission" date="2015-11" db="EMBL/GenBank/DDBJ databases">
        <title>Genomic analysis of 38 Legionella species identifies large and diverse effector repertoires.</title>
        <authorList>
            <person name="Burstein D."/>
            <person name="Amaro F."/>
            <person name="Zusman T."/>
            <person name="Lifshitz Z."/>
            <person name="Cohen O."/>
            <person name="Gilbert J.A."/>
            <person name="Pupko T."/>
            <person name="Shuman H.A."/>
            <person name="Segal G."/>
        </authorList>
    </citation>
    <scope>NUCLEOTIDE SEQUENCE [LARGE SCALE GENOMIC DNA]</scope>
    <source>
        <strain evidence="1 2">PX-1-G2-E2</strain>
    </source>
</reference>
<sequence>MILTGETIFQDLKKQNFVQVPFSIDQEVLRKAIVSFFKFLEEPDEVKNQIDFSIAPEHRRGDVGFKHRVAADHVYNDSKDFFHFHPALFEKYEPFLKENPVVFDFVSKAKPIWDVAYKTVYAILRAIEEKFAGVVNKVFATEHVHILLRFLKYDWQESGKYLAKPHFDAGSFTLAIAESCPGLRIGSCPGDLKIVEHQKGHAIFMLSSNYKQVISSDEFSPGWHDVIQLNETLIGKPFARWAIVAFIEAHGVKALPRTETHKWYVGSA</sequence>
<dbReference type="EMBL" id="LNYL01000021">
    <property type="protein sequence ID" value="KTD29805.1"/>
    <property type="molecule type" value="Genomic_DNA"/>
</dbReference>
<name>A0A0W0WBT6_9GAMM</name>
<dbReference type="OrthoDB" id="5635381at2"/>
<organism evidence="1 2">
    <name type="scientific">Legionella maceachernii</name>
    <dbReference type="NCBI Taxonomy" id="466"/>
    <lineage>
        <taxon>Bacteria</taxon>
        <taxon>Pseudomonadati</taxon>
        <taxon>Pseudomonadota</taxon>
        <taxon>Gammaproteobacteria</taxon>
        <taxon>Legionellales</taxon>
        <taxon>Legionellaceae</taxon>
        <taxon>Legionella</taxon>
    </lineage>
</organism>
<accession>A0A0W0WBT6</accession>
<gene>
    <name evidence="1" type="ORF">Lmac_0749</name>
</gene>
<evidence type="ECO:0000313" key="1">
    <source>
        <dbReference type="EMBL" id="KTD29805.1"/>
    </source>
</evidence>
<evidence type="ECO:0000313" key="2">
    <source>
        <dbReference type="Proteomes" id="UP000054908"/>
    </source>
</evidence>
<dbReference type="PATRIC" id="fig|466.6.peg.803"/>
<dbReference type="Gene3D" id="2.60.120.330">
    <property type="entry name" value="B-lactam Antibiotic, Isopenicillin N Synthase, Chain"/>
    <property type="match status" value="1"/>
</dbReference>
<comment type="caution">
    <text evidence="1">The sequence shown here is derived from an EMBL/GenBank/DDBJ whole genome shotgun (WGS) entry which is preliminary data.</text>
</comment>